<feature type="compositionally biased region" description="Basic and acidic residues" evidence="1">
    <location>
        <begin position="24"/>
        <end position="41"/>
    </location>
</feature>
<keyword evidence="3" id="KW-0418">Kinase</keyword>
<organism evidence="3">
    <name type="scientific">Xenopsylla cheopis</name>
    <name type="common">Oriental rat flea</name>
    <name type="synonym">Pulex cheopis</name>
    <dbReference type="NCBI Taxonomy" id="163159"/>
    <lineage>
        <taxon>Eukaryota</taxon>
        <taxon>Metazoa</taxon>
        <taxon>Ecdysozoa</taxon>
        <taxon>Arthropoda</taxon>
        <taxon>Hexapoda</taxon>
        <taxon>Insecta</taxon>
        <taxon>Pterygota</taxon>
        <taxon>Neoptera</taxon>
        <taxon>Endopterygota</taxon>
        <taxon>Siphonaptera</taxon>
        <taxon>Pulicidae</taxon>
        <taxon>Xenopsyllinae</taxon>
        <taxon>Xenopsylla</taxon>
    </lineage>
</organism>
<feature type="compositionally biased region" description="Basic residues" evidence="1">
    <location>
        <begin position="1"/>
        <end position="15"/>
    </location>
</feature>
<evidence type="ECO:0000313" key="3">
    <source>
        <dbReference type="EMBL" id="NOV46553.1"/>
    </source>
</evidence>
<feature type="compositionally biased region" description="Polar residues" evidence="1">
    <location>
        <begin position="107"/>
        <end position="121"/>
    </location>
</feature>
<keyword evidence="3" id="KW-0808">Transferase</keyword>
<feature type="domain" description="Casein kinase substrate phosphoprotein PP28" evidence="2">
    <location>
        <begin position="96"/>
        <end position="178"/>
    </location>
</feature>
<feature type="region of interest" description="Disordered" evidence="1">
    <location>
        <begin position="1"/>
        <end position="190"/>
    </location>
</feature>
<feature type="compositionally biased region" description="Basic and acidic residues" evidence="1">
    <location>
        <begin position="142"/>
        <end position="155"/>
    </location>
</feature>
<evidence type="ECO:0000259" key="2">
    <source>
        <dbReference type="Pfam" id="PF10252"/>
    </source>
</evidence>
<dbReference type="Pfam" id="PF10252">
    <property type="entry name" value="PP28"/>
    <property type="match status" value="1"/>
</dbReference>
<dbReference type="AlphaFoldDB" id="A0A6M2DJQ2"/>
<sequence>MPRGKYTNHKGRNRHFTNPEELEEQRKQEEQKKQWRRDHGNESSSEDEQVPSKAAGDKKKAPGLDSSDSESESETESSEDEKGKKKGVSGLIEVENPNRVQKKTKKLSTLNETLTDSSKPQLSRREREEVEKQKAQAHYQKLHSEGKTDQARSDLARLAIIKQQREEAAKRRELEKKEKEEAAAKKKLGR</sequence>
<accession>A0A6M2DJQ2</accession>
<dbReference type="InterPro" id="IPR019380">
    <property type="entry name" value="Casein_kinase_sb_PP28"/>
</dbReference>
<dbReference type="PANTHER" id="PTHR22055">
    <property type="entry name" value="28 KDA HEAT- AND ACID-STABLE PHOSPHOPROTEIN PDGF-ASSOCIATED PROTEIN"/>
    <property type="match status" value="1"/>
</dbReference>
<feature type="compositionally biased region" description="Acidic residues" evidence="1">
    <location>
        <begin position="67"/>
        <end position="79"/>
    </location>
</feature>
<evidence type="ECO:0000256" key="1">
    <source>
        <dbReference type="SAM" id="MobiDB-lite"/>
    </source>
</evidence>
<feature type="compositionally biased region" description="Basic and acidic residues" evidence="1">
    <location>
        <begin position="123"/>
        <end position="134"/>
    </location>
</feature>
<protein>
    <submittedName>
        <fullName evidence="3">Putative casein kinase substrate phosphoprotein pp28</fullName>
    </submittedName>
</protein>
<name>A0A6M2DJQ2_XENCH</name>
<dbReference type="EMBL" id="GIIL01002827">
    <property type="protein sequence ID" value="NOV46553.1"/>
    <property type="molecule type" value="Transcribed_RNA"/>
</dbReference>
<dbReference type="GO" id="GO:0016301">
    <property type="term" value="F:kinase activity"/>
    <property type="evidence" value="ECO:0007669"/>
    <property type="project" value="UniProtKB-KW"/>
</dbReference>
<proteinExistence type="predicted"/>
<feature type="compositionally biased region" description="Basic and acidic residues" evidence="1">
    <location>
        <begin position="163"/>
        <end position="184"/>
    </location>
</feature>
<reference evidence="3" key="1">
    <citation type="submission" date="2020-03" db="EMBL/GenBank/DDBJ databases">
        <title>Transcriptomic Profiling of the Digestive Tract of the Rat Flea, Xenopsylla cheopis, Following Blood Feeding and Infection with Yersinia pestis.</title>
        <authorList>
            <person name="Bland D.M."/>
            <person name="Martens C.A."/>
            <person name="Virtaneva K."/>
            <person name="Kanakabandi K."/>
            <person name="Long D."/>
            <person name="Rosenke R."/>
            <person name="Saturday G.A."/>
            <person name="Hoyt F.H."/>
            <person name="Bruno D.P."/>
            <person name="Ribeiro J.M.C."/>
            <person name="Hinnebusch J."/>
        </authorList>
    </citation>
    <scope>NUCLEOTIDE SEQUENCE</scope>
</reference>
<dbReference type="InterPro" id="IPR039876">
    <property type="entry name" value="HAP28"/>
</dbReference>